<sequence>MDDKNKFEIILKLIDREDILEQFEQFTREEQDEMWELMKQIMQDEITFVLDLYQDKKVSKNELE</sequence>
<dbReference type="EMBL" id="PISD01000061">
    <property type="protein sequence ID" value="PKG26696.1"/>
    <property type="molecule type" value="Genomic_DNA"/>
</dbReference>
<dbReference type="RefSeq" id="WP_066194575.1">
    <property type="nucleotide sequence ID" value="NZ_JARSFA010000044.1"/>
</dbReference>
<dbReference type="Proteomes" id="UP000233343">
    <property type="component" value="Unassembled WGS sequence"/>
</dbReference>
<evidence type="ECO:0000313" key="2">
    <source>
        <dbReference type="Proteomes" id="UP000233343"/>
    </source>
</evidence>
<comment type="caution">
    <text evidence="1">The sequence shown here is derived from an EMBL/GenBank/DDBJ whole genome shotgun (WGS) entry which is preliminary data.</text>
</comment>
<dbReference type="AlphaFoldDB" id="A0A2N0ZB15"/>
<evidence type="ECO:0000313" key="1">
    <source>
        <dbReference type="EMBL" id="PKG26696.1"/>
    </source>
</evidence>
<name>A0A2N0ZB15_9BACI</name>
<organism evidence="1 2">
    <name type="scientific">Cytobacillus horneckiae</name>
    <dbReference type="NCBI Taxonomy" id="549687"/>
    <lineage>
        <taxon>Bacteria</taxon>
        <taxon>Bacillati</taxon>
        <taxon>Bacillota</taxon>
        <taxon>Bacilli</taxon>
        <taxon>Bacillales</taxon>
        <taxon>Bacillaceae</taxon>
        <taxon>Cytobacillus</taxon>
    </lineage>
</organism>
<protein>
    <submittedName>
        <fullName evidence="1">Uncharacterized protein</fullName>
    </submittedName>
</protein>
<keyword evidence="2" id="KW-1185">Reference proteome</keyword>
<gene>
    <name evidence="1" type="ORF">CWS20_22885</name>
</gene>
<reference evidence="1 2" key="1">
    <citation type="journal article" date="2010" name="Int. J. Syst. Evol. Microbiol.">
        <title>Bacillus horneckiae sp. nov., isolated from a spacecraft-assembly clean room.</title>
        <authorList>
            <person name="Vaishampayan P."/>
            <person name="Probst A."/>
            <person name="Krishnamurthi S."/>
            <person name="Ghosh S."/>
            <person name="Osman S."/>
            <person name="McDowall A."/>
            <person name="Ruckmani A."/>
            <person name="Mayilraj S."/>
            <person name="Venkateswaran K."/>
        </authorList>
    </citation>
    <scope>NUCLEOTIDE SEQUENCE [LARGE SCALE GENOMIC DNA]</scope>
    <source>
        <strain evidence="2">1PO1SC</strain>
    </source>
</reference>
<proteinExistence type="predicted"/>
<accession>A0A2N0ZB15</accession>